<keyword evidence="9" id="KW-1185">Reference proteome</keyword>
<evidence type="ECO:0000256" key="6">
    <source>
        <dbReference type="SAM" id="Phobius"/>
    </source>
</evidence>
<dbReference type="Pfam" id="PF15982">
    <property type="entry name" value="TMEM135_C_rich"/>
    <property type="match status" value="1"/>
</dbReference>
<feature type="transmembrane region" description="Helical" evidence="6">
    <location>
        <begin position="69"/>
        <end position="88"/>
    </location>
</feature>
<dbReference type="GO" id="GO:0012505">
    <property type="term" value="C:endomembrane system"/>
    <property type="evidence" value="ECO:0007669"/>
    <property type="project" value="UniProtKB-SubCell"/>
</dbReference>
<dbReference type="AlphaFoldDB" id="A0A8K0DDW5"/>
<evidence type="ECO:0000256" key="5">
    <source>
        <dbReference type="ARBA" id="ARBA00023136"/>
    </source>
</evidence>
<dbReference type="EMBL" id="VTPC01003166">
    <property type="protein sequence ID" value="KAF2898930.1"/>
    <property type="molecule type" value="Genomic_DNA"/>
</dbReference>
<reference evidence="8" key="1">
    <citation type="submission" date="2019-08" db="EMBL/GenBank/DDBJ databases">
        <title>The genome of the North American firefly Photinus pyralis.</title>
        <authorList>
            <consortium name="Photinus pyralis genome working group"/>
            <person name="Fallon T.R."/>
            <person name="Sander Lower S.E."/>
            <person name="Weng J.-K."/>
        </authorList>
    </citation>
    <scope>NUCLEOTIDE SEQUENCE</scope>
    <source>
        <strain evidence="8">TRF0915ILg1</strain>
        <tissue evidence="8">Whole body</tissue>
    </source>
</reference>
<comment type="caution">
    <text evidence="8">The sequence shown here is derived from an EMBL/GenBank/DDBJ whole genome shotgun (WGS) entry which is preliminary data.</text>
</comment>
<proteinExistence type="inferred from homology"/>
<evidence type="ECO:0000313" key="9">
    <source>
        <dbReference type="Proteomes" id="UP000801492"/>
    </source>
</evidence>
<dbReference type="InterPro" id="IPR031926">
    <property type="entry name" value="TMEM135_N"/>
</dbReference>
<comment type="subcellular location">
    <subcellularLocation>
        <location evidence="1">Endomembrane system</location>
        <topology evidence="1">Multi-pass membrane protein</topology>
    </subcellularLocation>
</comment>
<protein>
    <recommendedName>
        <fullName evidence="7">Transmembrane protein 135 N-terminal domain-containing protein</fullName>
    </recommendedName>
</protein>
<feature type="transmembrane region" description="Helical" evidence="6">
    <location>
        <begin position="34"/>
        <end position="57"/>
    </location>
</feature>
<feature type="domain" description="Transmembrane protein 135 N-terminal" evidence="7">
    <location>
        <begin position="14"/>
        <end position="145"/>
    </location>
</feature>
<dbReference type="InterPro" id="IPR026749">
    <property type="entry name" value="Tmem135"/>
</dbReference>
<organism evidence="8 9">
    <name type="scientific">Ignelater luminosus</name>
    <name type="common">Cucubano</name>
    <name type="synonym">Pyrophorus luminosus</name>
    <dbReference type="NCBI Taxonomy" id="2038154"/>
    <lineage>
        <taxon>Eukaryota</taxon>
        <taxon>Metazoa</taxon>
        <taxon>Ecdysozoa</taxon>
        <taxon>Arthropoda</taxon>
        <taxon>Hexapoda</taxon>
        <taxon>Insecta</taxon>
        <taxon>Pterygota</taxon>
        <taxon>Neoptera</taxon>
        <taxon>Endopterygota</taxon>
        <taxon>Coleoptera</taxon>
        <taxon>Polyphaga</taxon>
        <taxon>Elateriformia</taxon>
        <taxon>Elateroidea</taxon>
        <taxon>Elateridae</taxon>
        <taxon>Agrypninae</taxon>
        <taxon>Pyrophorini</taxon>
        <taxon>Ignelater</taxon>
    </lineage>
</organism>
<dbReference type="PANTHER" id="PTHR12459:SF15">
    <property type="entry name" value="TRANSMEMBRANE PROTEIN 135"/>
    <property type="match status" value="1"/>
</dbReference>
<keyword evidence="5 6" id="KW-0472">Membrane</keyword>
<evidence type="ECO:0000313" key="8">
    <source>
        <dbReference type="EMBL" id="KAF2898930.1"/>
    </source>
</evidence>
<evidence type="ECO:0000256" key="2">
    <source>
        <dbReference type="ARBA" id="ARBA00008924"/>
    </source>
</evidence>
<sequence>MVQIQSKLVPISATCTEYAHPWTDSCFEASLGCYLYGILGSFKMYTAVYVLALLIRAKIPTKKDLKKTIYGIFQSTAFLSGTAVGYPLFMCSLRRLLGNFNILTASGIPAFLASVFAILIERPSRRVLLSLYVSNVATETLWNMALARNMVHPIKYGEIAIFSLCITTLLYYYKSGLHKKTKDEKSDSMFGVLRFVVGPYEEKDCCKFDPSTTHENKDGSWSASSSSSRNTVYHLVMQALGVYKRLIYKIKYLDRYHACLHPFSCLYYTMQGAAKMFGVSLGIQVILKLVLNMRRIIQSPKMTKTILFRKDILSLAVFLGGFSGIFRGLSCVLRRATGRDSPYHAIPAGLLAGIAFKQYPDTTLALYVLWKMAQITYNLGIDRGILPKVPGFTIFLHSFSTAILFHAALLEPTTLRPSYWKFLHSLSGGRIAHMNRNLLDVWGLETSQGLIQVLKQTNTVPVIKSIGGCA</sequence>
<evidence type="ECO:0000256" key="3">
    <source>
        <dbReference type="ARBA" id="ARBA00022692"/>
    </source>
</evidence>
<keyword evidence="3 6" id="KW-0812">Transmembrane</keyword>
<dbReference type="Proteomes" id="UP000801492">
    <property type="component" value="Unassembled WGS sequence"/>
</dbReference>
<feature type="transmembrane region" description="Helical" evidence="6">
    <location>
        <begin position="272"/>
        <end position="291"/>
    </location>
</feature>
<evidence type="ECO:0000256" key="4">
    <source>
        <dbReference type="ARBA" id="ARBA00022989"/>
    </source>
</evidence>
<evidence type="ECO:0000256" key="1">
    <source>
        <dbReference type="ARBA" id="ARBA00004127"/>
    </source>
</evidence>
<keyword evidence="4 6" id="KW-1133">Transmembrane helix</keyword>
<comment type="similarity">
    <text evidence="2">Belongs to the TMEM135 family.</text>
</comment>
<dbReference type="PANTHER" id="PTHR12459">
    <property type="entry name" value="TRANSMEMBRANE PROTEIN 135-RELATED"/>
    <property type="match status" value="1"/>
</dbReference>
<accession>A0A8K0DDW5</accession>
<feature type="transmembrane region" description="Helical" evidence="6">
    <location>
        <begin position="312"/>
        <end position="329"/>
    </location>
</feature>
<dbReference type="OrthoDB" id="291792at2759"/>
<feature type="transmembrane region" description="Helical" evidence="6">
    <location>
        <begin position="156"/>
        <end position="173"/>
    </location>
</feature>
<feature type="transmembrane region" description="Helical" evidence="6">
    <location>
        <begin position="100"/>
        <end position="120"/>
    </location>
</feature>
<evidence type="ECO:0000259" key="7">
    <source>
        <dbReference type="Pfam" id="PF15982"/>
    </source>
</evidence>
<gene>
    <name evidence="8" type="ORF">ILUMI_07244</name>
</gene>
<name>A0A8K0DDW5_IGNLU</name>